<name>A0A2A6CPF7_PRIPA</name>
<keyword evidence="2" id="KW-1185">Reference proteome</keyword>
<dbReference type="AlphaFoldDB" id="A0A2A6CPF7"/>
<sequence length="70" mass="7868">MYAPADTELCGTENAPMKMECNTKKGALIRSVNDAFIVPFMVGKTLGPTISKRIVDRETRLATQIPRRKW</sequence>
<accession>A0A2A6CPF7</accession>
<proteinExistence type="predicted"/>
<evidence type="ECO:0000313" key="2">
    <source>
        <dbReference type="Proteomes" id="UP000005239"/>
    </source>
</evidence>
<protein>
    <submittedName>
        <fullName evidence="1">Uncharacterized protein</fullName>
    </submittedName>
</protein>
<reference evidence="1" key="2">
    <citation type="submission" date="2022-06" db="UniProtKB">
        <authorList>
            <consortium name="EnsemblMetazoa"/>
        </authorList>
    </citation>
    <scope>IDENTIFICATION</scope>
    <source>
        <strain evidence="1">PS312</strain>
    </source>
</reference>
<gene>
    <name evidence="1" type="primary">WBGene00283999</name>
</gene>
<evidence type="ECO:0000313" key="1">
    <source>
        <dbReference type="EnsemblMetazoa" id="PPA45630.1"/>
    </source>
</evidence>
<organism evidence="1 2">
    <name type="scientific">Pristionchus pacificus</name>
    <name type="common">Parasitic nematode worm</name>
    <dbReference type="NCBI Taxonomy" id="54126"/>
    <lineage>
        <taxon>Eukaryota</taxon>
        <taxon>Metazoa</taxon>
        <taxon>Ecdysozoa</taxon>
        <taxon>Nematoda</taxon>
        <taxon>Chromadorea</taxon>
        <taxon>Rhabditida</taxon>
        <taxon>Rhabditina</taxon>
        <taxon>Diplogasteromorpha</taxon>
        <taxon>Diplogasteroidea</taxon>
        <taxon>Neodiplogasteridae</taxon>
        <taxon>Pristionchus</taxon>
    </lineage>
</organism>
<dbReference type="EnsemblMetazoa" id="PPA45630.1">
    <property type="protein sequence ID" value="PPA45630.1"/>
    <property type="gene ID" value="WBGene00283999"/>
</dbReference>
<reference evidence="2" key="1">
    <citation type="journal article" date="2008" name="Nat. Genet.">
        <title>The Pristionchus pacificus genome provides a unique perspective on nematode lifestyle and parasitism.</title>
        <authorList>
            <person name="Dieterich C."/>
            <person name="Clifton S.W."/>
            <person name="Schuster L.N."/>
            <person name="Chinwalla A."/>
            <person name="Delehaunty K."/>
            <person name="Dinkelacker I."/>
            <person name="Fulton L."/>
            <person name="Fulton R."/>
            <person name="Godfrey J."/>
            <person name="Minx P."/>
            <person name="Mitreva M."/>
            <person name="Roeseler W."/>
            <person name="Tian H."/>
            <person name="Witte H."/>
            <person name="Yang S.P."/>
            <person name="Wilson R.K."/>
            <person name="Sommer R.J."/>
        </authorList>
    </citation>
    <scope>NUCLEOTIDE SEQUENCE [LARGE SCALE GENOMIC DNA]</scope>
    <source>
        <strain evidence="2">PS312</strain>
    </source>
</reference>
<dbReference type="Proteomes" id="UP000005239">
    <property type="component" value="Unassembled WGS sequence"/>
</dbReference>
<accession>A0A8R1V384</accession>